<dbReference type="OrthoDB" id="10492316at2759"/>
<dbReference type="RefSeq" id="XP_027205324.1">
    <property type="nucleotide sequence ID" value="XM_027349523.1"/>
</dbReference>
<organism evidence="1 2">
    <name type="scientific">Dermatophagoides pteronyssinus</name>
    <name type="common">European house dust mite</name>
    <dbReference type="NCBI Taxonomy" id="6956"/>
    <lineage>
        <taxon>Eukaryota</taxon>
        <taxon>Metazoa</taxon>
        <taxon>Ecdysozoa</taxon>
        <taxon>Arthropoda</taxon>
        <taxon>Chelicerata</taxon>
        <taxon>Arachnida</taxon>
        <taxon>Acari</taxon>
        <taxon>Acariformes</taxon>
        <taxon>Sarcoptiformes</taxon>
        <taxon>Astigmata</taxon>
        <taxon>Psoroptidia</taxon>
        <taxon>Analgoidea</taxon>
        <taxon>Pyroglyphidae</taxon>
        <taxon>Dermatophagoidinae</taxon>
        <taxon>Dermatophagoides</taxon>
    </lineage>
</organism>
<keyword evidence="1" id="KW-1185">Reference proteome</keyword>
<accession>A0A6P6YK93</accession>
<proteinExistence type="predicted"/>
<evidence type="ECO:0000313" key="1">
    <source>
        <dbReference type="Proteomes" id="UP000515146"/>
    </source>
</evidence>
<dbReference type="InParanoid" id="A0A6P6YK93"/>
<dbReference type="KEGG" id="dpte:113798935"/>
<dbReference type="AlphaFoldDB" id="A0A6P6YK93"/>
<reference evidence="2" key="1">
    <citation type="submission" date="2025-08" db="UniProtKB">
        <authorList>
            <consortium name="RefSeq"/>
        </authorList>
    </citation>
    <scope>IDENTIFICATION</scope>
    <source>
        <strain evidence="2">Airmid</strain>
    </source>
</reference>
<evidence type="ECO:0000313" key="2">
    <source>
        <dbReference type="RefSeq" id="XP_027205324.1"/>
    </source>
</evidence>
<gene>
    <name evidence="2" type="primary">LOC113798935</name>
</gene>
<sequence length="224" mass="26343">MKFIQFNYYSLFCFYFILIIFLTTASAKRLRLPMLLRSNNKFECYNNVCIFSVKGFTTVQKNDQTTRLVSDDDDSKQQQQQQNQYHLQIKEYSLLRMARFYFKASFSSMNDGKKQQTQSKTNIACLIVDYLVNGNEKYQLIVSQQSTETGKVHVLNQQQQQQQIKHNSSNNIDKWNTIYVNLEKENLEKDTFIFEVICQKNCTNGSTFSLLRINLNQDKCLSTT</sequence>
<name>A0A6P6YK93_DERPT</name>
<protein>
    <submittedName>
        <fullName evidence="2">Uncharacterized protein LOC113798935</fullName>
    </submittedName>
</protein>
<dbReference type="Proteomes" id="UP000515146">
    <property type="component" value="Unplaced"/>
</dbReference>